<evidence type="ECO:0000313" key="1">
    <source>
        <dbReference type="EMBL" id="TMQ57702.1"/>
    </source>
</evidence>
<dbReference type="Proteomes" id="UP000316852">
    <property type="component" value="Unassembled WGS sequence"/>
</dbReference>
<dbReference type="InterPro" id="IPR010296">
    <property type="entry name" value="DUF899_thioredox"/>
</dbReference>
<organism evidence="1 2">
    <name type="scientific">Eiseniibacteriota bacterium</name>
    <dbReference type="NCBI Taxonomy" id="2212470"/>
    <lineage>
        <taxon>Bacteria</taxon>
        <taxon>Candidatus Eiseniibacteriota</taxon>
    </lineage>
</organism>
<comment type="caution">
    <text evidence="1">The sequence shown here is derived from an EMBL/GenBank/DDBJ whole genome shotgun (WGS) entry which is preliminary data.</text>
</comment>
<reference evidence="1 2" key="1">
    <citation type="journal article" date="2019" name="Nat. Microbiol.">
        <title>Mediterranean grassland soil C-N compound turnover is dependent on rainfall and depth, and is mediated by genomically divergent microorganisms.</title>
        <authorList>
            <person name="Diamond S."/>
            <person name="Andeer P.F."/>
            <person name="Li Z."/>
            <person name="Crits-Christoph A."/>
            <person name="Burstein D."/>
            <person name="Anantharaman K."/>
            <person name="Lane K.R."/>
            <person name="Thomas B.C."/>
            <person name="Pan C."/>
            <person name="Northen T.R."/>
            <person name="Banfield J.F."/>
        </authorList>
    </citation>
    <scope>NUCLEOTIDE SEQUENCE [LARGE SCALE GENOMIC DNA]</scope>
    <source>
        <strain evidence="1">WS_6</strain>
    </source>
</reference>
<dbReference type="SUPFAM" id="SSF52833">
    <property type="entry name" value="Thioredoxin-like"/>
    <property type="match status" value="1"/>
</dbReference>
<protein>
    <submittedName>
        <fullName evidence="1">DUF899 domain-containing protein</fullName>
    </submittedName>
</protein>
<proteinExistence type="predicted"/>
<accession>A0A538T253</accession>
<dbReference type="Pfam" id="PF05988">
    <property type="entry name" value="DUF899"/>
    <property type="match status" value="1"/>
</dbReference>
<gene>
    <name evidence="1" type="ORF">E6K76_09780</name>
</gene>
<evidence type="ECO:0000313" key="2">
    <source>
        <dbReference type="Proteomes" id="UP000316852"/>
    </source>
</evidence>
<dbReference type="AlphaFoldDB" id="A0A538T253"/>
<name>A0A538T253_UNCEI</name>
<dbReference type="InterPro" id="IPR036249">
    <property type="entry name" value="Thioredoxin-like_sf"/>
</dbReference>
<sequence>MPSHKIVSREEWLEARKAHLAKEKEFTRLRDELSRQRRELPWLKVEKNYVFDGPKGKETLADLFDGRGQLIVYHFMLGPGWKEGCKSCSFVSDHIDGAVVHLAQRDVTLLAISRAPLPEIEAFKKRMGWRFKWVSSYGNDFNFDYHVSFTKDEMAKGKVYYNYEIQEFGSEEGPGVSVFYKDGAGDIFHTYSSYARGLDMLVGAYNYLDLVPKGRDEDALSFTMAWVRHHDKYGD</sequence>
<dbReference type="EMBL" id="VBOW01000057">
    <property type="protein sequence ID" value="TMQ57702.1"/>
    <property type="molecule type" value="Genomic_DNA"/>
</dbReference>